<evidence type="ECO:0000313" key="2">
    <source>
        <dbReference type="EMBL" id="XDP47172.1"/>
    </source>
</evidence>
<feature type="compositionally biased region" description="Acidic residues" evidence="1">
    <location>
        <begin position="106"/>
        <end position="118"/>
    </location>
</feature>
<feature type="region of interest" description="Disordered" evidence="1">
    <location>
        <begin position="106"/>
        <end position="135"/>
    </location>
</feature>
<name>A0AB39LAQ8_9MICC</name>
<organism evidence="2">
    <name type="scientific">Sinomonas puerhi</name>
    <dbReference type="NCBI Taxonomy" id="3238584"/>
    <lineage>
        <taxon>Bacteria</taxon>
        <taxon>Bacillati</taxon>
        <taxon>Actinomycetota</taxon>
        <taxon>Actinomycetes</taxon>
        <taxon>Micrococcales</taxon>
        <taxon>Micrococcaceae</taxon>
        <taxon>Sinomonas</taxon>
    </lineage>
</organism>
<evidence type="ECO:0000256" key="1">
    <source>
        <dbReference type="SAM" id="MobiDB-lite"/>
    </source>
</evidence>
<gene>
    <name evidence="2" type="ORF">AB5L97_09435</name>
</gene>
<dbReference type="KEGG" id="spue:AB5L97_09435"/>
<sequence>MLGPIAAPLLIAAATLTAAGIAARVAIRTLRQRDLADRKAEWWRRTQWAFDTVHADSASRRELALDVLDVLAESDLPTLEEVLLLETANRLPLRAAQGRLDAELEVIDNGDSEGEAEADEHHDAGAQPGKAAGGI</sequence>
<protein>
    <submittedName>
        <fullName evidence="2">Uncharacterized protein</fullName>
    </submittedName>
</protein>
<accession>A0AB39LAQ8</accession>
<dbReference type="RefSeq" id="WP_369047290.1">
    <property type="nucleotide sequence ID" value="NZ_CP163302.1"/>
</dbReference>
<dbReference type="EMBL" id="CP163302">
    <property type="protein sequence ID" value="XDP47172.1"/>
    <property type="molecule type" value="Genomic_DNA"/>
</dbReference>
<proteinExistence type="predicted"/>
<dbReference type="AlphaFoldDB" id="A0AB39LAQ8"/>
<reference evidence="2" key="1">
    <citation type="submission" date="2024-07" db="EMBL/GenBank/DDBJ databases">
        <authorList>
            <person name="fu j."/>
        </authorList>
    </citation>
    <scope>NUCLEOTIDE SEQUENCE</scope>
    <source>
        <strain evidence="2">P10A9</strain>
    </source>
</reference>